<proteinExistence type="predicted"/>
<comment type="caution">
    <text evidence="1">The sequence shown here is derived from an EMBL/GenBank/DDBJ whole genome shotgun (WGS) entry which is preliminary data.</text>
</comment>
<keyword evidence="2" id="KW-1185">Reference proteome</keyword>
<accession>A0ABT2H9C4</accession>
<protein>
    <recommendedName>
        <fullName evidence="3">DUF4355 domain-containing protein</fullName>
    </recommendedName>
</protein>
<dbReference type="Proteomes" id="UP001165586">
    <property type="component" value="Unassembled WGS sequence"/>
</dbReference>
<organism evidence="1 2">
    <name type="scientific">Herbiconiux daphne</name>
    <dbReference type="NCBI Taxonomy" id="2970914"/>
    <lineage>
        <taxon>Bacteria</taxon>
        <taxon>Bacillati</taxon>
        <taxon>Actinomycetota</taxon>
        <taxon>Actinomycetes</taxon>
        <taxon>Micrococcales</taxon>
        <taxon>Microbacteriaceae</taxon>
        <taxon>Herbiconiux</taxon>
    </lineage>
</organism>
<name>A0ABT2H9C4_9MICO</name>
<evidence type="ECO:0000313" key="2">
    <source>
        <dbReference type="Proteomes" id="UP001165586"/>
    </source>
</evidence>
<reference evidence="1" key="1">
    <citation type="submission" date="2022-08" db="EMBL/GenBank/DDBJ databases">
        <authorList>
            <person name="Deng Y."/>
            <person name="Han X.-F."/>
            <person name="Zhang Y.-Q."/>
        </authorList>
    </citation>
    <scope>NUCLEOTIDE SEQUENCE</scope>
    <source>
        <strain evidence="1">CPCC 203386</strain>
    </source>
</reference>
<sequence>MQDENLLKRLRSGKLLMKRFTYNLEEKDSYTKEEIAEMKKHLEAYQASLEKDYDGMVEEIKPYRETKRNEKFKSLLPTNANVDLMNDVIALSGLKEDATDDEIKEAFKKTVEARAYLQKPKVVDPKALEPKKPVVASNTEKEIPLTKAEELAKKRVRNL</sequence>
<evidence type="ECO:0000313" key="1">
    <source>
        <dbReference type="EMBL" id="MCS5736496.1"/>
    </source>
</evidence>
<dbReference type="RefSeq" id="WP_259542507.1">
    <property type="nucleotide sequence ID" value="NZ_JANLCJ010000039.1"/>
</dbReference>
<evidence type="ECO:0008006" key="3">
    <source>
        <dbReference type="Google" id="ProtNLM"/>
    </source>
</evidence>
<dbReference type="EMBL" id="JANLCJ010000039">
    <property type="protein sequence ID" value="MCS5736496.1"/>
    <property type="molecule type" value="Genomic_DNA"/>
</dbReference>
<gene>
    <name evidence="1" type="ORF">N1032_22440</name>
</gene>